<dbReference type="Pfam" id="PF14659">
    <property type="entry name" value="Phage_int_SAM_3"/>
    <property type="match status" value="1"/>
</dbReference>
<dbReference type="Proteomes" id="UP000070598">
    <property type="component" value="Unassembled WGS sequence"/>
</dbReference>
<reference evidence="7 10" key="2">
    <citation type="submission" date="2015-02" db="EMBL/GenBank/DDBJ databases">
        <title>Physiological reanalysis, assessment of diazotrophy, and genome sequences of multiple isolates of Streptomyces thermoautotrophicus.</title>
        <authorList>
            <person name="MacKellar D.C."/>
            <person name="Lieber L."/>
            <person name="Norman J."/>
            <person name="Bolger A."/>
            <person name="Tobin C."/>
            <person name="Murray J.W."/>
            <person name="Prell J."/>
        </authorList>
    </citation>
    <scope>NUCLEOTIDE SEQUENCE [LARGE SCALE GENOMIC DNA]</scope>
    <source>
        <strain evidence="7 10">UBT1</strain>
    </source>
</reference>
<dbReference type="InterPro" id="IPR010998">
    <property type="entry name" value="Integrase_recombinase_N"/>
</dbReference>
<dbReference type="GO" id="GO:0015074">
    <property type="term" value="P:DNA integration"/>
    <property type="evidence" value="ECO:0007669"/>
    <property type="project" value="UniProtKB-KW"/>
</dbReference>
<dbReference type="InterPro" id="IPR002104">
    <property type="entry name" value="Integrase_catalytic"/>
</dbReference>
<dbReference type="PATRIC" id="fig|1469144.8.peg.1799"/>
<feature type="domain" description="Tyr recombinase" evidence="5">
    <location>
        <begin position="174"/>
        <end position="371"/>
    </location>
</feature>
<dbReference type="InterPro" id="IPR011010">
    <property type="entry name" value="DNA_brk_join_enz"/>
</dbReference>
<gene>
    <name evidence="7" type="ORF">TH66_14070</name>
    <name evidence="8" type="ORF">TR74_13170</name>
</gene>
<evidence type="ECO:0000256" key="3">
    <source>
        <dbReference type="ARBA" id="ARBA00023172"/>
    </source>
</evidence>
<evidence type="ECO:0008006" key="11">
    <source>
        <dbReference type="Google" id="ProtNLM"/>
    </source>
</evidence>
<keyword evidence="2 4" id="KW-0238">DNA-binding</keyword>
<evidence type="ECO:0000313" key="9">
    <source>
        <dbReference type="Proteomes" id="UP000070598"/>
    </source>
</evidence>
<dbReference type="Gene3D" id="1.10.443.10">
    <property type="entry name" value="Intergrase catalytic core"/>
    <property type="match status" value="1"/>
</dbReference>
<dbReference type="InterPro" id="IPR050090">
    <property type="entry name" value="Tyrosine_recombinase_XerCD"/>
</dbReference>
<evidence type="ECO:0000313" key="10">
    <source>
        <dbReference type="Proteomes" id="UP000070659"/>
    </source>
</evidence>
<dbReference type="Proteomes" id="UP000070659">
    <property type="component" value="Unassembled WGS sequence"/>
</dbReference>
<evidence type="ECO:0000256" key="1">
    <source>
        <dbReference type="ARBA" id="ARBA00022908"/>
    </source>
</evidence>
<dbReference type="Pfam" id="PF00589">
    <property type="entry name" value="Phage_integrase"/>
    <property type="match status" value="1"/>
</dbReference>
<dbReference type="InterPro" id="IPR004107">
    <property type="entry name" value="Integrase_SAM-like_N"/>
</dbReference>
<dbReference type="SUPFAM" id="SSF56349">
    <property type="entry name" value="DNA breaking-rejoining enzymes"/>
    <property type="match status" value="1"/>
</dbReference>
<dbReference type="PANTHER" id="PTHR30349">
    <property type="entry name" value="PHAGE INTEGRASE-RELATED"/>
    <property type="match status" value="1"/>
</dbReference>
<dbReference type="GO" id="GO:0006310">
    <property type="term" value="P:DNA recombination"/>
    <property type="evidence" value="ECO:0007669"/>
    <property type="project" value="UniProtKB-KW"/>
</dbReference>
<dbReference type="Gene3D" id="1.10.150.130">
    <property type="match status" value="1"/>
</dbReference>
<protein>
    <recommendedName>
        <fullName evidence="11">Integrase</fullName>
    </recommendedName>
</protein>
<dbReference type="RefSeq" id="WP_067070622.1">
    <property type="nucleotide sequence ID" value="NZ_JYIJ01000018.1"/>
</dbReference>
<dbReference type="InterPro" id="IPR044068">
    <property type="entry name" value="CB"/>
</dbReference>
<dbReference type="PROSITE" id="PS51900">
    <property type="entry name" value="CB"/>
    <property type="match status" value="1"/>
</dbReference>
<name>A0A132MQC1_9ACTN</name>
<evidence type="ECO:0000259" key="6">
    <source>
        <dbReference type="PROSITE" id="PS51900"/>
    </source>
</evidence>
<evidence type="ECO:0000313" key="8">
    <source>
        <dbReference type="EMBL" id="KWX08839.1"/>
    </source>
</evidence>
<dbReference type="EMBL" id="JYIK01000932">
    <property type="protein sequence ID" value="KWX08839.1"/>
    <property type="molecule type" value="Genomic_DNA"/>
</dbReference>
<dbReference type="InterPro" id="IPR013762">
    <property type="entry name" value="Integrase-like_cat_sf"/>
</dbReference>
<proteinExistence type="predicted"/>
<comment type="caution">
    <text evidence="7">The sequence shown here is derived from an EMBL/GenBank/DDBJ whole genome shotgun (WGS) entry which is preliminary data.</text>
</comment>
<evidence type="ECO:0000259" key="5">
    <source>
        <dbReference type="PROSITE" id="PS51898"/>
    </source>
</evidence>
<evidence type="ECO:0000256" key="2">
    <source>
        <dbReference type="ARBA" id="ARBA00023125"/>
    </source>
</evidence>
<dbReference type="PANTHER" id="PTHR30349:SF91">
    <property type="entry name" value="INTA PROTEIN"/>
    <property type="match status" value="1"/>
</dbReference>
<dbReference type="PROSITE" id="PS51898">
    <property type="entry name" value="TYR_RECOMBINASE"/>
    <property type="match status" value="1"/>
</dbReference>
<dbReference type="AlphaFoldDB" id="A0A132MQC1"/>
<evidence type="ECO:0000313" key="7">
    <source>
        <dbReference type="EMBL" id="KWX00067.1"/>
    </source>
</evidence>
<accession>A0A132MQC1</accession>
<dbReference type="EMBL" id="JYIJ01000018">
    <property type="protein sequence ID" value="KWX00067.1"/>
    <property type="molecule type" value="Genomic_DNA"/>
</dbReference>
<reference evidence="9" key="1">
    <citation type="submission" date="2015-02" db="EMBL/GenBank/DDBJ databases">
        <title>Physiological reanalysis, assessment of diazotrophy, and genome sequences of multiple isolates of Streptomyces thermoautotrophicus.</title>
        <authorList>
            <person name="MacKellar D.C."/>
            <person name="Lieber L."/>
            <person name="Norman J."/>
            <person name="Bolger A."/>
            <person name="Tobin C."/>
            <person name="Murray J.W."/>
            <person name="Friesen M."/>
            <person name="Prell J."/>
        </authorList>
    </citation>
    <scope>NUCLEOTIDE SEQUENCE [LARGE SCALE GENOMIC DNA]</scope>
    <source>
        <strain evidence="9">UBT1</strain>
    </source>
</reference>
<dbReference type="GO" id="GO:0003677">
    <property type="term" value="F:DNA binding"/>
    <property type="evidence" value="ECO:0007669"/>
    <property type="project" value="UniProtKB-UniRule"/>
</dbReference>
<sequence length="379" mass="42945">MPKRKRNPNGAGSITRRKDGRYMGRAYVTTASGERVRKYVYGRTWEEAHEELVKLLSNERQGIPVPDRSWKVGEYLDYWLEHVVRVSKRPATYDLYETIVRLYLKPGLGKYALGRLGVATVQAFLNAQTAAGHSARKVQVMRTVLSSALTRAMREELVSRNVARLVEVPEAVPREPGEWSTSAVRRFLAEARSDMLYPAFVLIFYLGLRRGEALGLGWDDVDWDAGEIRVRWQLQRVNGRLQRRPVKSRAGRRVLPLLGVVRDALKEQADRQAEWCDAAGDAWDAGALVLSTRKGGWVEPRNFNRSFTRIRTKLGLREFRPHDARHTCASLLAELGVDPRTAMEILGHSRSAVTLEVYQRASAASRREAVRRVAEALGD</sequence>
<keyword evidence="3" id="KW-0233">DNA recombination</keyword>
<dbReference type="CDD" id="cd01189">
    <property type="entry name" value="INT_ICEBs1_C_like"/>
    <property type="match status" value="1"/>
</dbReference>
<keyword evidence="1" id="KW-0229">DNA integration</keyword>
<evidence type="ECO:0000256" key="4">
    <source>
        <dbReference type="PROSITE-ProRule" id="PRU01248"/>
    </source>
</evidence>
<organism evidence="7 10">
    <name type="scientific">Carbonactinospora thermoautotrophica</name>
    <dbReference type="NCBI Taxonomy" id="1469144"/>
    <lineage>
        <taxon>Bacteria</taxon>
        <taxon>Bacillati</taxon>
        <taxon>Actinomycetota</taxon>
        <taxon>Actinomycetes</taxon>
        <taxon>Kitasatosporales</taxon>
        <taxon>Carbonactinosporaceae</taxon>
        <taxon>Carbonactinospora</taxon>
    </lineage>
</organism>
<feature type="domain" description="Core-binding (CB)" evidence="6">
    <location>
        <begin position="70"/>
        <end position="153"/>
    </location>
</feature>